<name>A0A931ASQ6_9FIRM</name>
<dbReference type="GO" id="GO:0005524">
    <property type="term" value="F:ATP binding"/>
    <property type="evidence" value="ECO:0007669"/>
    <property type="project" value="UniProtKB-KW"/>
</dbReference>
<keyword evidence="6 9" id="KW-0418">Kinase</keyword>
<dbReference type="PANTHER" id="PTHR21060:SF3">
    <property type="entry name" value="BUTYRATE KINASE 2-RELATED"/>
    <property type="match status" value="1"/>
</dbReference>
<dbReference type="EMBL" id="JADPIE010000004">
    <property type="protein sequence ID" value="MBF8437196.1"/>
    <property type="molecule type" value="Genomic_DNA"/>
</dbReference>
<keyword evidence="5 9" id="KW-0547">Nucleotide-binding</keyword>
<evidence type="ECO:0000313" key="12">
    <source>
        <dbReference type="Proteomes" id="UP000621436"/>
    </source>
</evidence>
<protein>
    <recommendedName>
        <fullName evidence="9">Probable butyrate kinase</fullName>
        <shortName evidence="9">BK</shortName>
        <ecNumber evidence="9">2.7.2.7</ecNumber>
    </recommendedName>
    <alternativeName>
        <fullName evidence="9">Branched-chain carboxylic acid kinase</fullName>
    </alternativeName>
</protein>
<dbReference type="PANTHER" id="PTHR21060">
    <property type="entry name" value="ACETATE KINASE"/>
    <property type="match status" value="1"/>
</dbReference>
<dbReference type="AlphaFoldDB" id="A0A931ASQ6"/>
<keyword evidence="12" id="KW-1185">Reference proteome</keyword>
<evidence type="ECO:0000313" key="11">
    <source>
        <dbReference type="EMBL" id="MBF8437196.1"/>
    </source>
</evidence>
<comment type="catalytic activity">
    <reaction evidence="8 9">
        <text>butanoate + ATP = butanoyl phosphate + ADP</text>
        <dbReference type="Rhea" id="RHEA:13585"/>
        <dbReference type="ChEBI" id="CHEBI:17968"/>
        <dbReference type="ChEBI" id="CHEBI:30616"/>
        <dbReference type="ChEBI" id="CHEBI:58079"/>
        <dbReference type="ChEBI" id="CHEBI:456216"/>
        <dbReference type="EC" id="2.7.2.7"/>
    </reaction>
</comment>
<dbReference type="SUPFAM" id="SSF53067">
    <property type="entry name" value="Actin-like ATPase domain"/>
    <property type="match status" value="2"/>
</dbReference>
<dbReference type="RefSeq" id="WP_282550583.1">
    <property type="nucleotide sequence ID" value="NZ_JADPIE010000004.1"/>
</dbReference>
<dbReference type="PRINTS" id="PR00471">
    <property type="entry name" value="ACETATEKNASE"/>
</dbReference>
<accession>A0A931ASQ6</accession>
<evidence type="ECO:0000256" key="4">
    <source>
        <dbReference type="ARBA" id="ARBA00022679"/>
    </source>
</evidence>
<dbReference type="InterPro" id="IPR000890">
    <property type="entry name" value="Aliphatic_acid_kin_short-chain"/>
</dbReference>
<evidence type="ECO:0000256" key="7">
    <source>
        <dbReference type="ARBA" id="ARBA00022840"/>
    </source>
</evidence>
<dbReference type="GO" id="GO:0006083">
    <property type="term" value="P:acetate metabolic process"/>
    <property type="evidence" value="ECO:0007669"/>
    <property type="project" value="TreeGrafter"/>
</dbReference>
<dbReference type="InterPro" id="IPR011245">
    <property type="entry name" value="Butyrate_kin"/>
</dbReference>
<dbReference type="Gene3D" id="3.30.420.40">
    <property type="match status" value="2"/>
</dbReference>
<comment type="subcellular location">
    <subcellularLocation>
        <location evidence="1 9">Cytoplasm</location>
    </subcellularLocation>
</comment>
<dbReference type="Proteomes" id="UP000621436">
    <property type="component" value="Unassembled WGS sequence"/>
</dbReference>
<evidence type="ECO:0000256" key="9">
    <source>
        <dbReference type="HAMAP-Rule" id="MF_00542"/>
    </source>
</evidence>
<keyword evidence="4 9" id="KW-0808">Transferase</keyword>
<gene>
    <name evidence="9 11" type="primary">buk</name>
    <name evidence="11" type="ORF">I0Q91_08910</name>
</gene>
<keyword evidence="3 9" id="KW-0963">Cytoplasm</keyword>
<comment type="similarity">
    <text evidence="2 9 10">Belongs to the acetokinase family.</text>
</comment>
<sequence>MEKSLIINPGSTSTKLAIFDGKKEEWSKSLDHSRSDIDEFNKIIDQLSWRQELILEAIKDAGYQLEDFDFFVARGGLLDPIPGGTYLVGEEIIKDLKAGKNGEHASNLAAIIAYNFAKKSGVNAYIVDPVAVDEFKPVARLSGLPELPRKCQSHALNLKAVGRKVAASLGKNFDEINQIGVHLGGGISIAALEYGKIVDVNNANQGGPYSPERVGTLPALDLVNYIFENEPKQAELKKELVGKGGLTAYLGTADGREIEERISSGDEKAKLIYDGMVYQIAKEIGAMSAVLNGKISGIFLTGGLANSDYLTDAIKEMVSYLAPVFIYPGAEEMEHLVSGGLRVIRGEEDAKDYKSEKL</sequence>
<dbReference type="PROSITE" id="PS01076">
    <property type="entry name" value="ACETATE_KINASE_2"/>
    <property type="match status" value="1"/>
</dbReference>
<dbReference type="InterPro" id="IPR043129">
    <property type="entry name" value="ATPase_NBD"/>
</dbReference>
<dbReference type="EC" id="2.7.2.7" evidence="9"/>
<dbReference type="Pfam" id="PF00871">
    <property type="entry name" value="Acetate_kinase"/>
    <property type="match status" value="1"/>
</dbReference>
<evidence type="ECO:0000256" key="1">
    <source>
        <dbReference type="ARBA" id="ARBA00004496"/>
    </source>
</evidence>
<dbReference type="InterPro" id="IPR023865">
    <property type="entry name" value="Aliphatic_acid_kinase_CS"/>
</dbReference>
<dbReference type="NCBIfam" id="TIGR02707">
    <property type="entry name" value="butyr_kinase"/>
    <property type="match status" value="1"/>
</dbReference>
<evidence type="ECO:0000256" key="3">
    <source>
        <dbReference type="ARBA" id="ARBA00022490"/>
    </source>
</evidence>
<evidence type="ECO:0000256" key="5">
    <source>
        <dbReference type="ARBA" id="ARBA00022741"/>
    </source>
</evidence>
<evidence type="ECO:0000256" key="2">
    <source>
        <dbReference type="ARBA" id="ARBA00008748"/>
    </source>
</evidence>
<dbReference type="GO" id="GO:0047761">
    <property type="term" value="F:butyrate kinase activity"/>
    <property type="evidence" value="ECO:0007669"/>
    <property type="project" value="UniProtKB-UniRule"/>
</dbReference>
<evidence type="ECO:0000256" key="10">
    <source>
        <dbReference type="RuleBase" id="RU003835"/>
    </source>
</evidence>
<dbReference type="PIRSF" id="PIRSF036458">
    <property type="entry name" value="Butyrate_kin"/>
    <property type="match status" value="1"/>
</dbReference>
<dbReference type="HAMAP" id="MF_00542">
    <property type="entry name" value="Butyrate_kinase"/>
    <property type="match status" value="1"/>
</dbReference>
<comment type="caution">
    <text evidence="11">The sequence shown here is derived from an EMBL/GenBank/DDBJ whole genome shotgun (WGS) entry which is preliminary data.</text>
</comment>
<proteinExistence type="inferred from homology"/>
<evidence type="ECO:0000256" key="8">
    <source>
        <dbReference type="ARBA" id="ARBA00048596"/>
    </source>
</evidence>
<keyword evidence="7 9" id="KW-0067">ATP-binding</keyword>
<dbReference type="CDD" id="cd24011">
    <property type="entry name" value="ASKHA_NBD_BK"/>
    <property type="match status" value="1"/>
</dbReference>
<evidence type="ECO:0000256" key="6">
    <source>
        <dbReference type="ARBA" id="ARBA00022777"/>
    </source>
</evidence>
<dbReference type="NCBIfam" id="NF002834">
    <property type="entry name" value="PRK03011.1-5"/>
    <property type="match status" value="1"/>
</dbReference>
<organism evidence="11 12">
    <name type="scientific">Halonatronomonas betaini</name>
    <dbReference type="NCBI Taxonomy" id="2778430"/>
    <lineage>
        <taxon>Bacteria</taxon>
        <taxon>Bacillati</taxon>
        <taxon>Bacillota</taxon>
        <taxon>Clostridia</taxon>
        <taxon>Halanaerobiales</taxon>
        <taxon>Halarsenatibacteraceae</taxon>
        <taxon>Halonatronomonas</taxon>
    </lineage>
</organism>
<dbReference type="GO" id="GO:0005737">
    <property type="term" value="C:cytoplasm"/>
    <property type="evidence" value="ECO:0007669"/>
    <property type="project" value="UniProtKB-SubCell"/>
</dbReference>
<dbReference type="GO" id="GO:0008776">
    <property type="term" value="F:acetate kinase activity"/>
    <property type="evidence" value="ECO:0007669"/>
    <property type="project" value="TreeGrafter"/>
</dbReference>
<reference evidence="11" key="1">
    <citation type="submission" date="2020-11" db="EMBL/GenBank/DDBJ databases">
        <title>Halonatronomonas betainensis gen. nov., sp. nov. a novel haloalkaliphilic representative of the family Halanaerobiacae capable of betaine degradation.</title>
        <authorList>
            <person name="Boltyanskaya Y."/>
            <person name="Kevbrin V."/>
            <person name="Detkova E."/>
            <person name="Grouzdev D.S."/>
            <person name="Koziaeva V."/>
            <person name="Zhilina T."/>
        </authorList>
    </citation>
    <scope>NUCLEOTIDE SEQUENCE</scope>
    <source>
        <strain evidence="11">Z-7014</strain>
    </source>
</reference>